<keyword evidence="13" id="KW-0235">DNA replication</keyword>
<dbReference type="InterPro" id="IPR036397">
    <property type="entry name" value="RNaseH_sf"/>
</dbReference>
<dbReference type="GO" id="GO:0016035">
    <property type="term" value="C:zeta DNA polymerase complex"/>
    <property type="evidence" value="ECO:0007669"/>
    <property type="project" value="InterPro"/>
</dbReference>
<reference evidence="17 18" key="1">
    <citation type="journal article" date="2017" name="Gigascience">
        <title>Genome sequence of the small brown planthopper, Laodelphax striatellus.</title>
        <authorList>
            <person name="Zhu J."/>
            <person name="Jiang F."/>
            <person name="Wang X."/>
            <person name="Yang P."/>
            <person name="Bao Y."/>
            <person name="Zhao W."/>
            <person name="Wang W."/>
            <person name="Lu H."/>
            <person name="Wang Q."/>
            <person name="Cui N."/>
            <person name="Li J."/>
            <person name="Chen X."/>
            <person name="Luo L."/>
            <person name="Yu J."/>
            <person name="Kang L."/>
            <person name="Cui F."/>
        </authorList>
    </citation>
    <scope>NUCLEOTIDE SEQUENCE [LARGE SCALE GENOMIC DNA]</scope>
    <source>
        <strain evidence="17">Lst14</strain>
    </source>
</reference>
<keyword evidence="13" id="KW-0863">Zinc-finger</keyword>
<keyword evidence="13" id="KW-0004">4Fe-4S</keyword>
<dbReference type="Pfam" id="PF03104">
    <property type="entry name" value="DNA_pol_B_exo1"/>
    <property type="match status" value="1"/>
</dbReference>
<evidence type="ECO:0000256" key="6">
    <source>
        <dbReference type="ARBA" id="ARBA00022763"/>
    </source>
</evidence>
<keyword evidence="11" id="KW-0234">DNA repair</keyword>
<keyword evidence="10 13" id="KW-0411">Iron-sulfur</keyword>
<evidence type="ECO:0000256" key="3">
    <source>
        <dbReference type="ARBA" id="ARBA00022679"/>
    </source>
</evidence>
<dbReference type="GO" id="GO:0005634">
    <property type="term" value="C:nucleus"/>
    <property type="evidence" value="ECO:0007669"/>
    <property type="project" value="UniProtKB-SubCell"/>
</dbReference>
<evidence type="ECO:0000256" key="7">
    <source>
        <dbReference type="ARBA" id="ARBA00022833"/>
    </source>
</evidence>
<evidence type="ECO:0000256" key="4">
    <source>
        <dbReference type="ARBA" id="ARBA00022695"/>
    </source>
</evidence>
<dbReference type="CDD" id="cd05534">
    <property type="entry name" value="POLBc_zeta"/>
    <property type="match status" value="1"/>
</dbReference>
<dbReference type="EMBL" id="QKKF02016927">
    <property type="protein sequence ID" value="RZF41267.1"/>
    <property type="molecule type" value="Genomic_DNA"/>
</dbReference>
<dbReference type="CDD" id="cd05778">
    <property type="entry name" value="DNA_polB_zeta_exo"/>
    <property type="match status" value="1"/>
</dbReference>
<dbReference type="GO" id="GO:0006260">
    <property type="term" value="P:DNA replication"/>
    <property type="evidence" value="ECO:0007669"/>
    <property type="project" value="UniProtKB-KW"/>
</dbReference>
<dbReference type="GO" id="GO:0042276">
    <property type="term" value="P:error-prone translesion synthesis"/>
    <property type="evidence" value="ECO:0007669"/>
    <property type="project" value="TreeGrafter"/>
</dbReference>
<dbReference type="Gene3D" id="3.30.420.10">
    <property type="entry name" value="Ribonuclease H-like superfamily/Ribonuclease H"/>
    <property type="match status" value="1"/>
</dbReference>
<comment type="subcellular location">
    <subcellularLocation>
        <location evidence="13">Nucleus</location>
    </subcellularLocation>
</comment>
<evidence type="ECO:0000256" key="11">
    <source>
        <dbReference type="ARBA" id="ARBA00023204"/>
    </source>
</evidence>
<dbReference type="InterPro" id="IPR023211">
    <property type="entry name" value="DNA_pol_palm_dom_sf"/>
</dbReference>
<keyword evidence="4 13" id="KW-0548">Nucleotidyltransferase</keyword>
<dbReference type="Pfam" id="PF14260">
    <property type="entry name" value="zf-C4pol"/>
    <property type="match status" value="1"/>
</dbReference>
<dbReference type="GO" id="GO:0000724">
    <property type="term" value="P:double-strand break repair via homologous recombination"/>
    <property type="evidence" value="ECO:0007669"/>
    <property type="project" value="TreeGrafter"/>
</dbReference>
<keyword evidence="13" id="KW-0238">DNA-binding</keyword>
<evidence type="ECO:0000259" key="14">
    <source>
        <dbReference type="Pfam" id="PF00136"/>
    </source>
</evidence>
<dbReference type="InterPro" id="IPR006134">
    <property type="entry name" value="DNA-dir_DNA_pol_B_multi_dom"/>
</dbReference>
<feature type="domain" description="DNA-directed DNA polymerase family B exonuclease" evidence="15">
    <location>
        <begin position="10"/>
        <end position="167"/>
    </location>
</feature>
<keyword evidence="3 13" id="KW-0808">Transferase</keyword>
<dbReference type="InterPro" id="IPR006133">
    <property type="entry name" value="DNA-dir_DNA_pol_B_exonuc"/>
</dbReference>
<evidence type="ECO:0000259" key="16">
    <source>
        <dbReference type="Pfam" id="PF14260"/>
    </source>
</evidence>
<feature type="domain" description="C4-type zinc-finger of DNA polymerase delta" evidence="16">
    <location>
        <begin position="672"/>
        <end position="740"/>
    </location>
</feature>
<evidence type="ECO:0000256" key="12">
    <source>
        <dbReference type="ARBA" id="ARBA00049244"/>
    </source>
</evidence>
<dbReference type="InterPro" id="IPR043502">
    <property type="entry name" value="DNA/RNA_pol_sf"/>
</dbReference>
<evidence type="ECO:0000256" key="8">
    <source>
        <dbReference type="ARBA" id="ARBA00022932"/>
    </source>
</evidence>
<dbReference type="SMR" id="A0A482X673"/>
<dbReference type="PANTHER" id="PTHR45812">
    <property type="entry name" value="DNA POLYMERASE ZETA CATALYTIC SUBUNIT"/>
    <property type="match status" value="1"/>
</dbReference>
<name>A0A482X673_LAOST</name>
<comment type="caution">
    <text evidence="17">The sequence shown here is derived from an EMBL/GenBank/DDBJ whole genome shotgun (WGS) entry which is preliminary data.</text>
</comment>
<organism evidence="17 18">
    <name type="scientific">Laodelphax striatellus</name>
    <name type="common">Small brown planthopper</name>
    <name type="synonym">Delphax striatella</name>
    <dbReference type="NCBI Taxonomy" id="195883"/>
    <lineage>
        <taxon>Eukaryota</taxon>
        <taxon>Metazoa</taxon>
        <taxon>Ecdysozoa</taxon>
        <taxon>Arthropoda</taxon>
        <taxon>Hexapoda</taxon>
        <taxon>Insecta</taxon>
        <taxon>Pterygota</taxon>
        <taxon>Neoptera</taxon>
        <taxon>Paraneoptera</taxon>
        <taxon>Hemiptera</taxon>
        <taxon>Auchenorrhyncha</taxon>
        <taxon>Fulgoroidea</taxon>
        <taxon>Delphacidae</taxon>
        <taxon>Criomorphinae</taxon>
        <taxon>Laodelphax</taxon>
    </lineage>
</organism>
<dbReference type="InterPro" id="IPR012337">
    <property type="entry name" value="RNaseH-like_sf"/>
</dbReference>
<proteinExistence type="inferred from homology"/>
<dbReference type="PANTHER" id="PTHR45812:SF1">
    <property type="entry name" value="DNA POLYMERASE ZETA CATALYTIC SUBUNIT"/>
    <property type="match status" value="1"/>
</dbReference>
<dbReference type="InParanoid" id="A0A482X673"/>
<dbReference type="SUPFAM" id="SSF56672">
    <property type="entry name" value="DNA/RNA polymerases"/>
    <property type="match status" value="1"/>
</dbReference>
<accession>A0A482X673</accession>
<dbReference type="Proteomes" id="UP000291343">
    <property type="component" value="Unassembled WGS sequence"/>
</dbReference>
<dbReference type="GO" id="GO:0008270">
    <property type="term" value="F:zinc ion binding"/>
    <property type="evidence" value="ECO:0007669"/>
    <property type="project" value="UniProtKB-KW"/>
</dbReference>
<sequence>MILELHVQTRGDLLPDPENDPIRAVFYHIVNDVPEQSDMPTTLTGMIAVGDPLVPEDQSVSVTGVSDEMALLVALVELIRKWDPEMFIGYEIEKLSWGYLIERAYTLGMNLNMELSRVRGAEGGGGASRYEDEQGGDGDIRLAGRIVLNVWRLLRSEVALQSYTFENIMYHVLRRRIPLFSFRALSAWWEHRTQLYRWMTVDHYLVRVKGVAEILDHLDLIGRTSELARLFGIQFYEVLSRGSQFRVESMMLRMAKPENYVAVSPTTRQRAHMRAPESLPLIMEPESRFYSDPVIVLDFQSLYPSIIIAYNYCFSTCLGRVENLAKSELFDFGCTHLRVPFSTVKKLEENLNFSPCGVAFVNSSVRRGVLPRMLQEILETRLMVKRSMKKNKNNKALHKVLHNRQLGLKLIANVTYGYTSANFSGRMPCIEIGDSVVSKGRETLERAIALVQNTQRWSARVVYGDTDSLFVLVPGRTRADAFRIGAEIADAVTADNPRPVKLKLEKVYQPCILQTKKRYVGHMWESADQEMPTYDAKGIETVRRDGCPAVAKVILIIISITFSTSLCPHGANLYAMYLIHLYSLTDYSFFFHSDRGWMKKDRRSEPRTGERVPYVIVSGPPGLPLIRLVRSPHELLADPALKVNADYYISRVIIPPLNRCLLLVGANVHNCCAVCHDQSCTSGVCDRCRERPQTVAVSLAAQLHGWERRRHLVLRVCQSCCGRSNNIDCRSLDCPVLYARADAERQLAHEPVFRKLQQEYFNCDF</sequence>
<evidence type="ECO:0000256" key="9">
    <source>
        <dbReference type="ARBA" id="ARBA00023004"/>
    </source>
</evidence>
<dbReference type="FunFam" id="3.30.420.10:FF:000024">
    <property type="entry name" value="DNA polymerase zeta catalytic subunit"/>
    <property type="match status" value="1"/>
</dbReference>
<dbReference type="STRING" id="195883.A0A482X673"/>
<protein>
    <recommendedName>
        <fullName evidence="13">DNA polymerase</fullName>
        <ecNumber evidence="13">2.7.7.7</ecNumber>
    </recommendedName>
</protein>
<keyword evidence="9 13" id="KW-0408">Iron</keyword>
<dbReference type="OrthoDB" id="2414538at2759"/>
<dbReference type="GO" id="GO:0000166">
    <property type="term" value="F:nucleotide binding"/>
    <property type="evidence" value="ECO:0007669"/>
    <property type="project" value="InterPro"/>
</dbReference>
<keyword evidence="6" id="KW-0227">DNA damage</keyword>
<feature type="domain" description="DNA-directed DNA polymerase family B multifunctional" evidence="14">
    <location>
        <begin position="234"/>
        <end position="563"/>
    </location>
</feature>
<dbReference type="GO" id="GO:0051539">
    <property type="term" value="F:4 iron, 4 sulfur cluster binding"/>
    <property type="evidence" value="ECO:0007669"/>
    <property type="project" value="UniProtKB-KW"/>
</dbReference>
<dbReference type="InterPro" id="IPR006172">
    <property type="entry name" value="DNA-dir_DNA_pol_B"/>
</dbReference>
<evidence type="ECO:0000313" key="18">
    <source>
        <dbReference type="Proteomes" id="UP000291343"/>
    </source>
</evidence>
<dbReference type="Pfam" id="PF00136">
    <property type="entry name" value="DNA_pol_B"/>
    <property type="match status" value="1"/>
</dbReference>
<keyword evidence="5 13" id="KW-0479">Metal-binding</keyword>
<evidence type="ECO:0000259" key="15">
    <source>
        <dbReference type="Pfam" id="PF03104"/>
    </source>
</evidence>
<keyword evidence="8 13" id="KW-0239">DNA-directed DNA polymerase</keyword>
<dbReference type="GO" id="GO:0003677">
    <property type="term" value="F:DNA binding"/>
    <property type="evidence" value="ECO:0007669"/>
    <property type="project" value="UniProtKB-KW"/>
</dbReference>
<dbReference type="PROSITE" id="PS00116">
    <property type="entry name" value="DNA_POLYMERASE_B"/>
    <property type="match status" value="1"/>
</dbReference>
<dbReference type="EC" id="2.7.7.7" evidence="13"/>
<comment type="similarity">
    <text evidence="2 13">Belongs to the DNA polymerase type-B family.</text>
</comment>
<evidence type="ECO:0000256" key="2">
    <source>
        <dbReference type="ARBA" id="ARBA00005755"/>
    </source>
</evidence>
<dbReference type="InterPro" id="IPR030559">
    <property type="entry name" value="PolZ_Rev3"/>
</dbReference>
<dbReference type="InterPro" id="IPR042087">
    <property type="entry name" value="DNA_pol_B_thumb"/>
</dbReference>
<dbReference type="AlphaFoldDB" id="A0A482X673"/>
<dbReference type="SUPFAM" id="SSF53098">
    <property type="entry name" value="Ribonuclease H-like"/>
    <property type="match status" value="1"/>
</dbReference>
<evidence type="ECO:0000256" key="10">
    <source>
        <dbReference type="ARBA" id="ARBA00023014"/>
    </source>
</evidence>
<evidence type="ECO:0000256" key="5">
    <source>
        <dbReference type="ARBA" id="ARBA00022723"/>
    </source>
</evidence>
<dbReference type="Gene3D" id="3.90.1600.10">
    <property type="entry name" value="Palm domain of DNA polymerase"/>
    <property type="match status" value="1"/>
</dbReference>
<comment type="catalytic activity">
    <reaction evidence="12 13">
        <text>DNA(n) + a 2'-deoxyribonucleoside 5'-triphosphate = DNA(n+1) + diphosphate</text>
        <dbReference type="Rhea" id="RHEA:22508"/>
        <dbReference type="Rhea" id="RHEA-COMP:17339"/>
        <dbReference type="Rhea" id="RHEA-COMP:17340"/>
        <dbReference type="ChEBI" id="CHEBI:33019"/>
        <dbReference type="ChEBI" id="CHEBI:61560"/>
        <dbReference type="ChEBI" id="CHEBI:173112"/>
        <dbReference type="EC" id="2.7.7.7"/>
    </reaction>
</comment>
<evidence type="ECO:0000256" key="1">
    <source>
        <dbReference type="ARBA" id="ARBA00001966"/>
    </source>
</evidence>
<dbReference type="SMART" id="SM00486">
    <property type="entry name" value="POLBc"/>
    <property type="match status" value="1"/>
</dbReference>
<dbReference type="FunFam" id="1.10.287.690:FF:000002">
    <property type="entry name" value="DNA polymerase zeta"/>
    <property type="match status" value="1"/>
</dbReference>
<dbReference type="InterPro" id="IPR025687">
    <property type="entry name" value="Znf-C4pol"/>
</dbReference>
<evidence type="ECO:0000256" key="13">
    <source>
        <dbReference type="RuleBase" id="RU000442"/>
    </source>
</evidence>
<comment type="cofactor">
    <cofactor evidence="1 13">
        <name>[4Fe-4S] cluster</name>
        <dbReference type="ChEBI" id="CHEBI:49883"/>
    </cofactor>
</comment>
<evidence type="ECO:0000313" key="17">
    <source>
        <dbReference type="EMBL" id="RZF41267.1"/>
    </source>
</evidence>
<keyword evidence="7 13" id="KW-0862">Zinc</keyword>
<keyword evidence="18" id="KW-1185">Reference proteome</keyword>
<dbReference type="PRINTS" id="PR00106">
    <property type="entry name" value="DNAPOLB"/>
</dbReference>
<keyword evidence="13" id="KW-0539">Nucleus</keyword>
<dbReference type="Gene3D" id="1.10.287.690">
    <property type="entry name" value="Helix hairpin bin"/>
    <property type="match status" value="1"/>
</dbReference>
<dbReference type="Gene3D" id="1.10.132.60">
    <property type="entry name" value="DNA polymerase family B, C-terminal domain"/>
    <property type="match status" value="2"/>
</dbReference>
<dbReference type="GO" id="GO:0003887">
    <property type="term" value="F:DNA-directed DNA polymerase activity"/>
    <property type="evidence" value="ECO:0007669"/>
    <property type="project" value="UniProtKB-KW"/>
</dbReference>
<gene>
    <name evidence="17" type="ORF">LSTR_LSTR010495</name>
</gene>
<dbReference type="InterPro" id="IPR017964">
    <property type="entry name" value="DNA-dir_DNA_pol_B_CS"/>
</dbReference>